<keyword evidence="2" id="KW-0472">Membrane</keyword>
<organism evidence="3 4">
    <name type="scientific">Cucumis sativus</name>
    <name type="common">Cucumber</name>
    <dbReference type="NCBI Taxonomy" id="3659"/>
    <lineage>
        <taxon>Eukaryota</taxon>
        <taxon>Viridiplantae</taxon>
        <taxon>Streptophyta</taxon>
        <taxon>Embryophyta</taxon>
        <taxon>Tracheophyta</taxon>
        <taxon>Spermatophyta</taxon>
        <taxon>Magnoliopsida</taxon>
        <taxon>eudicotyledons</taxon>
        <taxon>Gunneridae</taxon>
        <taxon>Pentapetalae</taxon>
        <taxon>rosids</taxon>
        <taxon>fabids</taxon>
        <taxon>Cucurbitales</taxon>
        <taxon>Cucurbitaceae</taxon>
        <taxon>Benincaseae</taxon>
        <taxon>Cucumis</taxon>
    </lineage>
</organism>
<reference evidence="3 4" key="4">
    <citation type="journal article" date="2011" name="BMC Genomics">
        <title>RNA-Seq improves annotation of protein-coding genes in the cucumber genome.</title>
        <authorList>
            <person name="Li Z."/>
            <person name="Zhang Z."/>
            <person name="Yan P."/>
            <person name="Huang S."/>
            <person name="Fei Z."/>
            <person name="Lin K."/>
        </authorList>
    </citation>
    <scope>NUCLEOTIDE SEQUENCE [LARGE SCALE GENOMIC DNA]</scope>
    <source>
        <strain evidence="4">cv. 9930</strain>
    </source>
</reference>
<evidence type="ECO:0000256" key="1">
    <source>
        <dbReference type="ARBA" id="ARBA00006993"/>
    </source>
</evidence>
<evidence type="ECO:0000256" key="2">
    <source>
        <dbReference type="SAM" id="Phobius"/>
    </source>
</evidence>
<keyword evidence="2" id="KW-1133">Transmembrane helix</keyword>
<dbReference type="Gene3D" id="1.20.5.340">
    <property type="match status" value="1"/>
</dbReference>
<accession>A0A0A0LCM5</accession>
<dbReference type="GO" id="GO:0005856">
    <property type="term" value="C:cytoskeleton"/>
    <property type="evidence" value="ECO:0007669"/>
    <property type="project" value="UniProtKB-SubCell"/>
</dbReference>
<dbReference type="Gramene" id="KGN57821">
    <property type="protein sequence ID" value="KGN57821"/>
    <property type="gene ID" value="Csa_3G321320"/>
</dbReference>
<dbReference type="Proteomes" id="UP000029981">
    <property type="component" value="Chromosome 3"/>
</dbReference>
<dbReference type="STRING" id="3659.A0A0A0LCM5"/>
<protein>
    <submittedName>
        <fullName evidence="3">Uncharacterized protein</fullName>
    </submittedName>
</protein>
<dbReference type="PANTHER" id="PTHR12902:SF1">
    <property type="entry name" value="WISKOTT-ALDRICH SYNDROME PROTEIN FAMILY MEMBER"/>
    <property type="match status" value="1"/>
</dbReference>
<dbReference type="PANTHER" id="PTHR12902">
    <property type="entry name" value="WASP-1"/>
    <property type="match status" value="1"/>
</dbReference>
<dbReference type="EMBL" id="CM002924">
    <property type="protein sequence ID" value="KGN57821.1"/>
    <property type="molecule type" value="Genomic_DNA"/>
</dbReference>
<reference evidence="3 4" key="2">
    <citation type="journal article" date="2009" name="PLoS ONE">
        <title>An integrated genetic and cytogenetic map of the cucumber genome.</title>
        <authorList>
            <person name="Ren Y."/>
            <person name="Zhang Z."/>
            <person name="Liu J."/>
            <person name="Staub J.E."/>
            <person name="Han Y."/>
            <person name="Cheng Z."/>
            <person name="Li X."/>
            <person name="Lu J."/>
            <person name="Miao H."/>
            <person name="Kang H."/>
            <person name="Xie B."/>
            <person name="Gu X."/>
            <person name="Wang X."/>
            <person name="Du Y."/>
            <person name="Jin W."/>
            <person name="Huang S."/>
        </authorList>
    </citation>
    <scope>NUCLEOTIDE SEQUENCE [LARGE SCALE GENOMIC DNA]</scope>
    <source>
        <strain evidence="4">cv. 9930</strain>
    </source>
</reference>
<sequence length="101" mass="11438">MEISHLKKHAIICIFSFVERFVAEVFHDLCEEVISTAARGHSLMIQVQQLEEEVPSIEKAFMSQANHTSFFTGTGSSITYIVIFLPTIMVTTLFILMDLNN</sequence>
<reference evidence="3 4" key="1">
    <citation type="journal article" date="2009" name="Nat. Genet.">
        <title>The genome of the cucumber, Cucumis sativus L.</title>
        <authorList>
            <person name="Huang S."/>
            <person name="Li R."/>
            <person name="Zhang Z."/>
            <person name="Li L."/>
            <person name="Gu X."/>
            <person name="Fan W."/>
            <person name="Lucas W.J."/>
            <person name="Wang X."/>
            <person name="Xie B."/>
            <person name="Ni P."/>
            <person name="Ren Y."/>
            <person name="Zhu H."/>
            <person name="Li J."/>
            <person name="Lin K."/>
            <person name="Jin W."/>
            <person name="Fei Z."/>
            <person name="Li G."/>
            <person name="Staub J."/>
            <person name="Kilian A."/>
            <person name="van der Vossen E.A."/>
            <person name="Wu Y."/>
            <person name="Guo J."/>
            <person name="He J."/>
            <person name="Jia Z."/>
            <person name="Ren Y."/>
            <person name="Tian G."/>
            <person name="Lu Y."/>
            <person name="Ruan J."/>
            <person name="Qian W."/>
            <person name="Wang M."/>
            <person name="Huang Q."/>
            <person name="Li B."/>
            <person name="Xuan Z."/>
            <person name="Cao J."/>
            <person name="Asan"/>
            <person name="Wu Z."/>
            <person name="Zhang J."/>
            <person name="Cai Q."/>
            <person name="Bai Y."/>
            <person name="Zhao B."/>
            <person name="Han Y."/>
            <person name="Li Y."/>
            <person name="Li X."/>
            <person name="Wang S."/>
            <person name="Shi Q."/>
            <person name="Liu S."/>
            <person name="Cho W.K."/>
            <person name="Kim J.Y."/>
            <person name="Xu Y."/>
            <person name="Heller-Uszynska K."/>
            <person name="Miao H."/>
            <person name="Cheng Z."/>
            <person name="Zhang S."/>
            <person name="Wu J."/>
            <person name="Yang Y."/>
            <person name="Kang H."/>
            <person name="Li M."/>
            <person name="Liang H."/>
            <person name="Ren X."/>
            <person name="Shi Z."/>
            <person name="Wen M."/>
            <person name="Jian M."/>
            <person name="Yang H."/>
            <person name="Zhang G."/>
            <person name="Yang Z."/>
            <person name="Chen R."/>
            <person name="Liu S."/>
            <person name="Li J."/>
            <person name="Ma L."/>
            <person name="Liu H."/>
            <person name="Zhou Y."/>
            <person name="Zhao J."/>
            <person name="Fang X."/>
            <person name="Li G."/>
            <person name="Fang L."/>
            <person name="Li Y."/>
            <person name="Liu D."/>
            <person name="Zheng H."/>
            <person name="Zhang Y."/>
            <person name="Qin N."/>
            <person name="Li Z."/>
            <person name="Yang G."/>
            <person name="Yang S."/>
            <person name="Bolund L."/>
            <person name="Kristiansen K."/>
            <person name="Zheng H."/>
            <person name="Li S."/>
            <person name="Zhang X."/>
            <person name="Yang H."/>
            <person name="Wang J."/>
            <person name="Sun R."/>
            <person name="Zhang B."/>
            <person name="Jiang S."/>
            <person name="Wang J."/>
            <person name="Du Y."/>
            <person name="Li S."/>
        </authorList>
    </citation>
    <scope>NUCLEOTIDE SEQUENCE [LARGE SCALE GENOMIC DNA]</scope>
    <source>
        <strain evidence="4">cv. 9930</strain>
    </source>
</reference>
<evidence type="ECO:0000313" key="4">
    <source>
        <dbReference type="Proteomes" id="UP000029981"/>
    </source>
</evidence>
<keyword evidence="4" id="KW-1185">Reference proteome</keyword>
<dbReference type="GO" id="GO:0003779">
    <property type="term" value="F:actin binding"/>
    <property type="evidence" value="ECO:0007669"/>
    <property type="project" value="UniProtKB-KW"/>
</dbReference>
<comment type="similarity">
    <text evidence="1">Belongs to the SCAR/WAVE family.</text>
</comment>
<evidence type="ECO:0000313" key="3">
    <source>
        <dbReference type="EMBL" id="KGN57821.1"/>
    </source>
</evidence>
<proteinExistence type="inferred from homology"/>
<feature type="transmembrane region" description="Helical" evidence="2">
    <location>
        <begin position="78"/>
        <end position="97"/>
    </location>
</feature>
<keyword evidence="2" id="KW-0812">Transmembrane</keyword>
<dbReference type="InterPro" id="IPR028288">
    <property type="entry name" value="SCAR/WAVE_fam"/>
</dbReference>
<name>A0A0A0LCM5_CUCSA</name>
<dbReference type="AlphaFoldDB" id="A0A0A0LCM5"/>
<gene>
    <name evidence="3" type="ORF">Csa_3G321320</name>
</gene>
<reference evidence="3 4" key="3">
    <citation type="journal article" date="2010" name="BMC Genomics">
        <title>Transcriptome sequencing and comparative analysis of cucumber flowers with different sex types.</title>
        <authorList>
            <person name="Guo S."/>
            <person name="Zheng Y."/>
            <person name="Joung J.G."/>
            <person name="Liu S."/>
            <person name="Zhang Z."/>
            <person name="Crasta O.R."/>
            <person name="Sobral B.W."/>
            <person name="Xu Y."/>
            <person name="Huang S."/>
            <person name="Fei Z."/>
        </authorList>
    </citation>
    <scope>NUCLEOTIDE SEQUENCE [LARGE SCALE GENOMIC DNA]</scope>
    <source>
        <strain evidence="4">cv. 9930</strain>
    </source>
</reference>
<dbReference type="GO" id="GO:0030036">
    <property type="term" value="P:actin cytoskeleton organization"/>
    <property type="evidence" value="ECO:0007669"/>
    <property type="project" value="InterPro"/>
</dbReference>